<keyword evidence="2" id="KW-1185">Reference proteome</keyword>
<reference evidence="2" key="1">
    <citation type="journal article" date="2011" name="Nat. Genet.">
        <title>The Arabidopsis lyrata genome sequence and the basis of rapid genome size change.</title>
        <authorList>
            <person name="Hu T.T."/>
            <person name="Pattyn P."/>
            <person name="Bakker E.G."/>
            <person name="Cao J."/>
            <person name="Cheng J.-F."/>
            <person name="Clark R.M."/>
            <person name="Fahlgren N."/>
            <person name="Fawcett J.A."/>
            <person name="Grimwood J."/>
            <person name="Gundlach H."/>
            <person name="Haberer G."/>
            <person name="Hollister J.D."/>
            <person name="Ossowski S."/>
            <person name="Ottilar R.P."/>
            <person name="Salamov A.A."/>
            <person name="Schneeberger K."/>
            <person name="Spannagl M."/>
            <person name="Wang X."/>
            <person name="Yang L."/>
            <person name="Nasrallah M.E."/>
            <person name="Bergelson J."/>
            <person name="Carrington J.C."/>
            <person name="Gaut B.S."/>
            <person name="Schmutz J."/>
            <person name="Mayer K.F.X."/>
            <person name="Van de Peer Y."/>
            <person name="Grigoriev I.V."/>
            <person name="Nordborg M."/>
            <person name="Weigel D."/>
            <person name="Guo Y.-L."/>
        </authorList>
    </citation>
    <scope>NUCLEOTIDE SEQUENCE [LARGE SCALE GENOMIC DNA]</scope>
    <source>
        <strain evidence="2">cv. MN47</strain>
    </source>
</reference>
<dbReference type="Proteomes" id="UP000008694">
    <property type="component" value="Unassembled WGS sequence"/>
</dbReference>
<evidence type="ECO:0000313" key="2">
    <source>
        <dbReference type="Proteomes" id="UP000008694"/>
    </source>
</evidence>
<dbReference type="EMBL" id="GL348717">
    <property type="protein sequence ID" value="EFH52889.1"/>
    <property type="molecule type" value="Genomic_DNA"/>
</dbReference>
<gene>
    <name evidence="1" type="ORF">ARALYDRAFT_349218</name>
</gene>
<dbReference type="Gramene" id="fgenesh1_pg.C_scaffold_5002610">
    <property type="protein sequence ID" value="fgenesh1_pg.C_scaffold_5002610"/>
    <property type="gene ID" value="fgenesh1_pg.C_scaffold_5002610"/>
</dbReference>
<name>D7LSD0_ARALL</name>
<organism evidence="2">
    <name type="scientific">Arabidopsis lyrata subsp. lyrata</name>
    <name type="common">Lyre-leaved rock-cress</name>
    <dbReference type="NCBI Taxonomy" id="81972"/>
    <lineage>
        <taxon>Eukaryota</taxon>
        <taxon>Viridiplantae</taxon>
        <taxon>Streptophyta</taxon>
        <taxon>Embryophyta</taxon>
        <taxon>Tracheophyta</taxon>
        <taxon>Spermatophyta</taxon>
        <taxon>Magnoliopsida</taxon>
        <taxon>eudicotyledons</taxon>
        <taxon>Gunneridae</taxon>
        <taxon>Pentapetalae</taxon>
        <taxon>rosids</taxon>
        <taxon>malvids</taxon>
        <taxon>Brassicales</taxon>
        <taxon>Brassicaceae</taxon>
        <taxon>Camelineae</taxon>
        <taxon>Arabidopsis</taxon>
    </lineage>
</organism>
<evidence type="ECO:0000313" key="1">
    <source>
        <dbReference type="EMBL" id="EFH52889.1"/>
    </source>
</evidence>
<dbReference type="HOGENOM" id="CLU_1062987_0_0_1"/>
<accession>D7LSD0</accession>
<protein>
    <submittedName>
        <fullName evidence="1">Predicted protein</fullName>
    </submittedName>
</protein>
<dbReference type="AlphaFoldDB" id="D7LSD0"/>
<sequence>MVLGNVFRNGFSIYEKSLVNSNGLQKTGLLGNVFRNGFSIYEKSLVNSNGLQKTGLLGNFSTGLMLNKAHLPVEKLLTASFSTNPKGGGSGDDPAFQESRLWNEKKKRLANLGQISKNIENESKLFTPNLKNVDGLAKFMDDLATELEDLYVETMSFGEDEEKNGKDGSLMHDLSKFMMDAYEKLKKGESVVRVVFGNFGFTTFNSFEDATKTANNYALLGQEVKLDEDELDDYSYTLICIGYKGWILKGERKDFCPPFKFP</sequence>
<proteinExistence type="predicted"/>